<accession>A0A382EY71</accession>
<organism evidence="2">
    <name type="scientific">marine metagenome</name>
    <dbReference type="NCBI Taxonomy" id="408172"/>
    <lineage>
        <taxon>unclassified sequences</taxon>
        <taxon>metagenomes</taxon>
        <taxon>ecological metagenomes</taxon>
    </lineage>
</organism>
<dbReference type="SUPFAM" id="SSF52540">
    <property type="entry name" value="P-loop containing nucleoside triphosphate hydrolases"/>
    <property type="match status" value="1"/>
</dbReference>
<sequence length="150" mass="17785">MSKKIIWIASYPKSGNTLVRAILASLFFTKDGIFSFEILNKIQLFEHAQRLSFIKEENIEDYNKLSDLKILSKYWIKMQSKKNLSLQDKEFCFLKTHSAQLIYFDNYFTDIKRTLGFIYIIRDPRDVAVSYAHHSQYTLDEIILHMTKNT</sequence>
<dbReference type="InterPro" id="IPR027417">
    <property type="entry name" value="P-loop_NTPase"/>
</dbReference>
<reference evidence="2" key="1">
    <citation type="submission" date="2018-05" db="EMBL/GenBank/DDBJ databases">
        <authorList>
            <person name="Lanie J.A."/>
            <person name="Ng W.-L."/>
            <person name="Kazmierczak K.M."/>
            <person name="Andrzejewski T.M."/>
            <person name="Davidsen T.M."/>
            <person name="Wayne K.J."/>
            <person name="Tettelin H."/>
            <person name="Glass J.I."/>
            <person name="Rusch D."/>
            <person name="Podicherti R."/>
            <person name="Tsui H.-C.T."/>
            <person name="Winkler M.E."/>
        </authorList>
    </citation>
    <scope>NUCLEOTIDE SEQUENCE</scope>
</reference>
<name>A0A382EY71_9ZZZZ</name>
<gene>
    <name evidence="2" type="ORF">METZ01_LOCUS208213</name>
</gene>
<dbReference type="InterPro" id="IPR000863">
    <property type="entry name" value="Sulfotransferase_dom"/>
</dbReference>
<proteinExistence type="predicted"/>
<dbReference type="GO" id="GO:0008146">
    <property type="term" value="F:sulfotransferase activity"/>
    <property type="evidence" value="ECO:0007669"/>
    <property type="project" value="InterPro"/>
</dbReference>
<evidence type="ECO:0000313" key="2">
    <source>
        <dbReference type="EMBL" id="SVB55359.1"/>
    </source>
</evidence>
<feature type="non-terminal residue" evidence="2">
    <location>
        <position position="150"/>
    </location>
</feature>
<protein>
    <recommendedName>
        <fullName evidence="1">Sulfotransferase domain-containing protein</fullName>
    </recommendedName>
</protein>
<dbReference type="AlphaFoldDB" id="A0A382EY71"/>
<dbReference type="EMBL" id="UINC01046842">
    <property type="protein sequence ID" value="SVB55359.1"/>
    <property type="molecule type" value="Genomic_DNA"/>
</dbReference>
<feature type="domain" description="Sulfotransferase" evidence="1">
    <location>
        <begin position="6"/>
        <end position="137"/>
    </location>
</feature>
<dbReference type="Gene3D" id="3.40.50.300">
    <property type="entry name" value="P-loop containing nucleotide triphosphate hydrolases"/>
    <property type="match status" value="1"/>
</dbReference>
<dbReference type="Pfam" id="PF00685">
    <property type="entry name" value="Sulfotransfer_1"/>
    <property type="match status" value="1"/>
</dbReference>
<evidence type="ECO:0000259" key="1">
    <source>
        <dbReference type="Pfam" id="PF00685"/>
    </source>
</evidence>